<dbReference type="EMBL" id="LDAU01000183">
    <property type="protein sequence ID" value="KRX00666.1"/>
    <property type="molecule type" value="Genomic_DNA"/>
</dbReference>
<dbReference type="AlphaFoldDB" id="A0A0V0QEM2"/>
<reference evidence="3 4" key="1">
    <citation type="journal article" date="2015" name="Sci. Rep.">
        <title>Genome of the facultative scuticociliatosis pathogen Pseudocohnilembus persalinus provides insight into its virulence through horizontal gene transfer.</title>
        <authorList>
            <person name="Xiong J."/>
            <person name="Wang G."/>
            <person name="Cheng J."/>
            <person name="Tian M."/>
            <person name="Pan X."/>
            <person name="Warren A."/>
            <person name="Jiang C."/>
            <person name="Yuan D."/>
            <person name="Miao W."/>
        </authorList>
    </citation>
    <scope>NUCLEOTIDE SEQUENCE [LARGE SCALE GENOMIC DNA]</scope>
    <source>
        <strain evidence="3">36N120E</strain>
    </source>
</reference>
<evidence type="ECO:0000256" key="2">
    <source>
        <dbReference type="SAM" id="MobiDB-lite"/>
    </source>
</evidence>
<comment type="caution">
    <text evidence="3">The sequence shown here is derived from an EMBL/GenBank/DDBJ whole genome shotgun (WGS) entry which is preliminary data.</text>
</comment>
<feature type="coiled-coil region" evidence="1">
    <location>
        <begin position="193"/>
        <end position="227"/>
    </location>
</feature>
<accession>A0A0V0QEM2</accession>
<organism evidence="3 4">
    <name type="scientific">Pseudocohnilembus persalinus</name>
    <name type="common">Ciliate</name>
    <dbReference type="NCBI Taxonomy" id="266149"/>
    <lineage>
        <taxon>Eukaryota</taxon>
        <taxon>Sar</taxon>
        <taxon>Alveolata</taxon>
        <taxon>Ciliophora</taxon>
        <taxon>Intramacronucleata</taxon>
        <taxon>Oligohymenophorea</taxon>
        <taxon>Scuticociliatia</taxon>
        <taxon>Philasterida</taxon>
        <taxon>Pseudocohnilembidae</taxon>
        <taxon>Pseudocohnilembus</taxon>
    </lineage>
</organism>
<name>A0A0V0QEM2_PSEPJ</name>
<sequence>MQEHQEELDKEKQYIKQELNKLLPQIQNHIGAQHDYQSECSNLLAFLTANIECLIEDLDEWSRNDYQSWILMIKPEGLCEEGKKIPEKIINLLNKTKDWDEKYPLLVDGASKSLSRLQKELDQLEEDHKNPKSQQNKNDEEQKQQMKELLNDRAYQLMESFKLLQNPVSKKTQNNNFLKNSDEGSGKPQNNQIQKTELEQQLFQKQVKEIQEQISLLQIQIEEHIQEAGKNGSNNCQCKNLVKKLAEMSYDIPFWCDLDQKSYSAVFKLIKIKCDQIKPKFDEELKVILQNTNKLLENFPSVTSQENQIMAKFSQENPNILNTDLSNQDNIDELLELNINGQNINIVNELKKLKEDNQKNLCQEEQIKKQQMELEILQQQLQEELKGLNNIDPEEADKILSEYEQSQK</sequence>
<proteinExistence type="predicted"/>
<gene>
    <name evidence="3" type="ORF">PPERSA_00893</name>
</gene>
<keyword evidence="1" id="KW-0175">Coiled coil</keyword>
<evidence type="ECO:0000313" key="4">
    <source>
        <dbReference type="Proteomes" id="UP000054937"/>
    </source>
</evidence>
<dbReference type="Proteomes" id="UP000054937">
    <property type="component" value="Unassembled WGS sequence"/>
</dbReference>
<feature type="coiled-coil region" evidence="1">
    <location>
        <begin position="1"/>
        <end position="64"/>
    </location>
</feature>
<feature type="compositionally biased region" description="Basic and acidic residues" evidence="2">
    <location>
        <begin position="396"/>
        <end position="408"/>
    </location>
</feature>
<feature type="region of interest" description="Disordered" evidence="2">
    <location>
        <begin position="388"/>
        <end position="408"/>
    </location>
</feature>
<feature type="region of interest" description="Disordered" evidence="2">
    <location>
        <begin position="124"/>
        <end position="145"/>
    </location>
</feature>
<evidence type="ECO:0000313" key="3">
    <source>
        <dbReference type="EMBL" id="KRX00666.1"/>
    </source>
</evidence>
<keyword evidence="4" id="KW-1185">Reference proteome</keyword>
<feature type="region of interest" description="Disordered" evidence="2">
    <location>
        <begin position="172"/>
        <end position="192"/>
    </location>
</feature>
<protein>
    <submittedName>
        <fullName evidence="3">Uncharacterized protein</fullName>
    </submittedName>
</protein>
<dbReference type="InParanoid" id="A0A0V0QEM2"/>
<evidence type="ECO:0000256" key="1">
    <source>
        <dbReference type="SAM" id="Coils"/>
    </source>
</evidence>